<evidence type="ECO:0000256" key="1">
    <source>
        <dbReference type="ARBA" id="ARBA00004377"/>
    </source>
</evidence>
<dbReference type="Gene3D" id="2.40.50.100">
    <property type="match status" value="1"/>
</dbReference>
<dbReference type="PANTHER" id="PTHR30386:SF26">
    <property type="entry name" value="TRANSPORT PROTEIN COMB"/>
    <property type="match status" value="1"/>
</dbReference>
<dbReference type="Pfam" id="PF25988">
    <property type="entry name" value="HH_CyaD"/>
    <property type="match status" value="1"/>
</dbReference>
<evidence type="ECO:0000256" key="4">
    <source>
        <dbReference type="ARBA" id="ARBA00022475"/>
    </source>
</evidence>
<keyword evidence="8 9" id="KW-0472">Membrane</keyword>
<evidence type="ECO:0000313" key="13">
    <source>
        <dbReference type="EMBL" id="QYD73036.1"/>
    </source>
</evidence>
<dbReference type="PRINTS" id="PR01490">
    <property type="entry name" value="RTXTOXIND"/>
</dbReference>
<evidence type="ECO:0000256" key="10">
    <source>
        <dbReference type="SAM" id="Coils"/>
    </source>
</evidence>
<evidence type="ECO:0000256" key="3">
    <source>
        <dbReference type="ARBA" id="ARBA00022448"/>
    </source>
</evidence>
<feature type="domain" description="AprE-like beta-barrel" evidence="12">
    <location>
        <begin position="361"/>
        <end position="450"/>
    </location>
</feature>
<protein>
    <recommendedName>
        <fullName evidence="9">Membrane fusion protein (MFP) family protein</fullName>
    </recommendedName>
</protein>
<keyword evidence="10" id="KW-0175">Coiled coil</keyword>
<evidence type="ECO:0000259" key="11">
    <source>
        <dbReference type="Pfam" id="PF25988"/>
    </source>
</evidence>
<accession>A0ABX8UWK4</accession>
<evidence type="ECO:0000256" key="8">
    <source>
        <dbReference type="ARBA" id="ARBA00023136"/>
    </source>
</evidence>
<reference evidence="13 14" key="1">
    <citation type="submission" date="2021-07" db="EMBL/GenBank/DDBJ databases">
        <title>Paraburkholderia edwinii protects Aspergillus sp. from phenazines by acting as a toxin sponge.</title>
        <authorList>
            <person name="Dahlstrom K.M."/>
            <person name="Newman D.K."/>
        </authorList>
    </citation>
    <scope>NUCLEOTIDE SEQUENCE [LARGE SCALE GENOMIC DNA]</scope>
    <source>
        <strain evidence="13 14">Pe01</strain>
    </source>
</reference>
<feature type="coiled-coil region" evidence="10">
    <location>
        <begin position="191"/>
        <end position="218"/>
    </location>
</feature>
<dbReference type="InterPro" id="IPR050739">
    <property type="entry name" value="MFP"/>
</dbReference>
<evidence type="ECO:0000256" key="9">
    <source>
        <dbReference type="RuleBase" id="RU365093"/>
    </source>
</evidence>
<dbReference type="InterPro" id="IPR059040">
    <property type="entry name" value="HH_CyaD-like"/>
</dbReference>
<keyword evidence="7 9" id="KW-1133">Transmembrane helix</keyword>
<keyword evidence="3 9" id="KW-0813">Transport</keyword>
<sequence>MNLIRLQAFGDLLRSYGAVFRAAWSMRAQLDGESRLSHEREFLPANLELVETPVHPAPRWTMRILVALAALALLLAVFGRLDIVAVAEGKLIPDERVKIIQPAITGVVRRILVEDGQRVEAGQLLMQLDATQAAADSDNARTARIDAALAAARSRALLDAQSSGHAPVVAGVDGASPAQQAETQHFAEGLYREYEDKLNASQAELRKREAELETTRVEIGKLAATAPLARQQADEYRALATDKYVAQADYLTKEQAALGQEHDLAARASSSHELMAAVEEQRADIAATMSAFRSKQLDALDKATQQYRQSRNDETKADTRQQLLSLTAPVAGTVQQLTVHTLGGVATAAQAVMEIVPDNTLEVEANIENKDIGFVRPGQTALVKVKAFPYTTFGYLKGTVVAVSNDAVQDRKHGLMFVTRVRLPTNRIRANGAWVHLTPGMEVTAEIQTGKRSVARYFLDPIVQSGEESLRER</sequence>
<evidence type="ECO:0000256" key="6">
    <source>
        <dbReference type="ARBA" id="ARBA00022692"/>
    </source>
</evidence>
<evidence type="ECO:0000256" key="5">
    <source>
        <dbReference type="ARBA" id="ARBA00022519"/>
    </source>
</evidence>
<keyword evidence="4 9" id="KW-1003">Cell membrane</keyword>
<organism evidence="13 14">
    <name type="scientific">Paraburkholderia edwinii</name>
    <dbReference type="NCBI Taxonomy" id="2861782"/>
    <lineage>
        <taxon>Bacteria</taxon>
        <taxon>Pseudomonadati</taxon>
        <taxon>Pseudomonadota</taxon>
        <taxon>Betaproteobacteria</taxon>
        <taxon>Burkholderiales</taxon>
        <taxon>Burkholderiaceae</taxon>
        <taxon>Paraburkholderia</taxon>
    </lineage>
</organism>
<evidence type="ECO:0000259" key="12">
    <source>
        <dbReference type="Pfam" id="PF26002"/>
    </source>
</evidence>
<dbReference type="SUPFAM" id="SSF111369">
    <property type="entry name" value="HlyD-like secretion proteins"/>
    <property type="match status" value="1"/>
</dbReference>
<dbReference type="Pfam" id="PF26002">
    <property type="entry name" value="Beta-barrel_AprE"/>
    <property type="match status" value="1"/>
</dbReference>
<gene>
    <name evidence="13" type="ORF">KZJ38_25515</name>
</gene>
<dbReference type="PANTHER" id="PTHR30386">
    <property type="entry name" value="MEMBRANE FUSION SUBUNIT OF EMRAB-TOLC MULTIDRUG EFFLUX PUMP"/>
    <property type="match status" value="1"/>
</dbReference>
<comment type="subcellular location">
    <subcellularLocation>
        <location evidence="1 9">Cell inner membrane</location>
        <topology evidence="1 9">Single-pass membrane protein</topology>
    </subcellularLocation>
</comment>
<dbReference type="Proteomes" id="UP000826462">
    <property type="component" value="Chromosome 2"/>
</dbReference>
<dbReference type="RefSeq" id="WP_219802571.1">
    <property type="nucleotide sequence ID" value="NZ_CP080096.1"/>
</dbReference>
<evidence type="ECO:0000256" key="2">
    <source>
        <dbReference type="ARBA" id="ARBA00009477"/>
    </source>
</evidence>
<keyword evidence="14" id="KW-1185">Reference proteome</keyword>
<evidence type="ECO:0000313" key="14">
    <source>
        <dbReference type="Proteomes" id="UP000826462"/>
    </source>
</evidence>
<keyword evidence="6 9" id="KW-0812">Transmembrane</keyword>
<dbReference type="InterPro" id="IPR058982">
    <property type="entry name" value="Beta-barrel_AprE"/>
</dbReference>
<keyword evidence="5 9" id="KW-0997">Cell inner membrane</keyword>
<feature type="transmembrane region" description="Helical" evidence="9">
    <location>
        <begin position="60"/>
        <end position="81"/>
    </location>
</feature>
<dbReference type="EMBL" id="CP080096">
    <property type="protein sequence ID" value="QYD73036.1"/>
    <property type="molecule type" value="Genomic_DNA"/>
</dbReference>
<evidence type="ECO:0000256" key="7">
    <source>
        <dbReference type="ARBA" id="ARBA00022989"/>
    </source>
</evidence>
<dbReference type="InterPro" id="IPR010129">
    <property type="entry name" value="T1SS_HlyD"/>
</dbReference>
<dbReference type="NCBIfam" id="TIGR01843">
    <property type="entry name" value="type_I_hlyD"/>
    <property type="match status" value="1"/>
</dbReference>
<feature type="domain" description="CyaD-like alpha-helical hairpin" evidence="11">
    <location>
        <begin position="129"/>
        <end position="324"/>
    </location>
</feature>
<comment type="similarity">
    <text evidence="2 9">Belongs to the membrane fusion protein (MFP) (TC 8.A.1) family.</text>
</comment>
<name>A0ABX8UWK4_9BURK</name>
<proteinExistence type="inferred from homology"/>
<dbReference type="Gene3D" id="2.40.30.170">
    <property type="match status" value="1"/>
</dbReference>